<keyword evidence="4" id="KW-0808">Transferase</keyword>
<dbReference type="SUPFAM" id="SSF63882">
    <property type="entry name" value="MoeA N-terminal region -like"/>
    <property type="match status" value="1"/>
</dbReference>
<evidence type="ECO:0000256" key="3">
    <source>
        <dbReference type="ARBA" id="ARBA00047317"/>
    </source>
</evidence>
<keyword evidence="4" id="KW-0501">Molybdenum cofactor biosynthesis</keyword>
<dbReference type="CDD" id="cd00887">
    <property type="entry name" value="MoeA"/>
    <property type="match status" value="1"/>
</dbReference>
<comment type="caution">
    <text evidence="6">The sequence shown here is derived from an EMBL/GenBank/DDBJ whole genome shotgun (WGS) entry which is preliminary data.</text>
</comment>
<dbReference type="RefSeq" id="WP_160733189.1">
    <property type="nucleotide sequence ID" value="NZ_WTYO01000002.1"/>
</dbReference>
<dbReference type="Pfam" id="PF00994">
    <property type="entry name" value="MoCF_biosynth"/>
    <property type="match status" value="1"/>
</dbReference>
<dbReference type="InterPro" id="IPR036425">
    <property type="entry name" value="MoaB/Mog-like_dom_sf"/>
</dbReference>
<dbReference type="EC" id="2.10.1.1" evidence="4"/>
<dbReference type="InterPro" id="IPR038987">
    <property type="entry name" value="MoeA-like"/>
</dbReference>
<reference evidence="6 7" key="1">
    <citation type="submission" date="2019-12" db="EMBL/GenBank/DDBJ databases">
        <title>Genomic-based taxomic classification of the family Erythrobacteraceae.</title>
        <authorList>
            <person name="Xu L."/>
        </authorList>
    </citation>
    <scope>NUCLEOTIDE SEQUENCE [LARGE SCALE GENOMIC DNA]</scope>
    <source>
        <strain evidence="6 7">H32</strain>
    </source>
</reference>
<accession>A0ABW9UVU6</accession>
<gene>
    <name evidence="6" type="ORF">GRI72_06985</name>
</gene>
<dbReference type="SMART" id="SM00852">
    <property type="entry name" value="MoCF_biosynth"/>
    <property type="match status" value="1"/>
</dbReference>
<evidence type="ECO:0000259" key="5">
    <source>
        <dbReference type="SMART" id="SM00852"/>
    </source>
</evidence>
<evidence type="ECO:0000256" key="1">
    <source>
        <dbReference type="ARBA" id="ARBA00002901"/>
    </source>
</evidence>
<comment type="pathway">
    <text evidence="4">Cofactor biosynthesis; molybdopterin biosynthesis.</text>
</comment>
<dbReference type="EMBL" id="WTYO01000002">
    <property type="protein sequence ID" value="MXO68568.1"/>
    <property type="molecule type" value="Genomic_DNA"/>
</dbReference>
<comment type="cofactor">
    <cofactor evidence="4">
        <name>Mg(2+)</name>
        <dbReference type="ChEBI" id="CHEBI:18420"/>
    </cofactor>
</comment>
<dbReference type="InterPro" id="IPR005110">
    <property type="entry name" value="MoeA_linker/N"/>
</dbReference>
<organism evidence="6 7">
    <name type="scientific">Pelagerythrobacter marinus</name>
    <dbReference type="NCBI Taxonomy" id="538382"/>
    <lineage>
        <taxon>Bacteria</taxon>
        <taxon>Pseudomonadati</taxon>
        <taxon>Pseudomonadota</taxon>
        <taxon>Alphaproteobacteria</taxon>
        <taxon>Sphingomonadales</taxon>
        <taxon>Erythrobacteraceae</taxon>
        <taxon>Pelagerythrobacter</taxon>
    </lineage>
</organism>
<dbReference type="PANTHER" id="PTHR10192">
    <property type="entry name" value="MOLYBDOPTERIN BIOSYNTHESIS PROTEIN"/>
    <property type="match status" value="1"/>
</dbReference>
<comment type="function">
    <text evidence="1 4">Catalyzes the insertion of molybdate into adenylated molybdopterin with the concomitant release of AMP.</text>
</comment>
<dbReference type="InterPro" id="IPR001453">
    <property type="entry name" value="MoaB/Mog_dom"/>
</dbReference>
<keyword evidence="4" id="KW-0460">Magnesium</keyword>
<dbReference type="Pfam" id="PF03453">
    <property type="entry name" value="MoeA_N"/>
    <property type="match status" value="1"/>
</dbReference>
<keyword evidence="7" id="KW-1185">Reference proteome</keyword>
<dbReference type="Gene3D" id="2.40.340.10">
    <property type="entry name" value="MoeA, C-terminal, domain IV"/>
    <property type="match status" value="1"/>
</dbReference>
<dbReference type="Proteomes" id="UP000444401">
    <property type="component" value="Unassembled WGS sequence"/>
</dbReference>
<comment type="similarity">
    <text evidence="2 4">Belongs to the MoeA family.</text>
</comment>
<evidence type="ECO:0000256" key="2">
    <source>
        <dbReference type="ARBA" id="ARBA00010763"/>
    </source>
</evidence>
<keyword evidence="4" id="KW-0500">Molybdenum</keyword>
<feature type="domain" description="MoaB/Mog" evidence="5">
    <location>
        <begin position="194"/>
        <end position="339"/>
    </location>
</feature>
<protein>
    <recommendedName>
        <fullName evidence="4">Molybdopterin molybdenumtransferase</fullName>
        <ecNumber evidence="4">2.10.1.1</ecNumber>
    </recommendedName>
</protein>
<dbReference type="Gene3D" id="3.90.105.10">
    <property type="entry name" value="Molybdopterin biosynthesis moea protein, domain 2"/>
    <property type="match status" value="1"/>
</dbReference>
<name>A0ABW9UVU6_9SPHN</name>
<dbReference type="PANTHER" id="PTHR10192:SF5">
    <property type="entry name" value="GEPHYRIN"/>
    <property type="match status" value="1"/>
</dbReference>
<evidence type="ECO:0000313" key="6">
    <source>
        <dbReference type="EMBL" id="MXO68568.1"/>
    </source>
</evidence>
<dbReference type="SUPFAM" id="SSF53218">
    <property type="entry name" value="Molybdenum cofactor biosynthesis proteins"/>
    <property type="match status" value="1"/>
</dbReference>
<dbReference type="InterPro" id="IPR036688">
    <property type="entry name" value="MoeA_C_domain_IV_sf"/>
</dbReference>
<evidence type="ECO:0000256" key="4">
    <source>
        <dbReference type="RuleBase" id="RU365090"/>
    </source>
</evidence>
<dbReference type="Gene3D" id="3.40.980.10">
    <property type="entry name" value="MoaB/Mog-like domain"/>
    <property type="match status" value="1"/>
</dbReference>
<keyword evidence="4" id="KW-0479">Metal-binding</keyword>
<dbReference type="InterPro" id="IPR036135">
    <property type="entry name" value="MoeA_linker/N_sf"/>
</dbReference>
<sequence>MTVPAPRCTDRRAPSGCAPPALSFAAARALLDTFGPVDGMERIRPEQAAGRVLAEPVLAARDTPVRDLAAMDGFAIAAATPGPRRIFRVEGRSLPGGPPPPPLPPGGACRVTTGAPLPANAAQVVIDERAVRSGSTVALAVPPGDKPHVRRRASDFAAGEAVLAAGMQLTPAALVTAVASAADAVVVRRRPRVAILATGDELPGTGSALSGANGIPDSVTPALAAMIAAAGATPAAICHLPDERGAIERALAAHLGPRGETQRADAVVITGGASRGDRDFARQGAAEAGAQTIFAGVAMKPGKPVWCAQLAGRPIVGLPGNPTAALTVARLFLQPLIGRLSGRDAAREEAWTALPLARAIPANGPREAFLLATFANGHVSLAQRQDASGQRAIALATHLVRRAPGALPAPAGATVEALRI</sequence>
<dbReference type="Gene3D" id="2.170.190.11">
    <property type="entry name" value="Molybdopterin biosynthesis moea protein, domain 3"/>
    <property type="match status" value="1"/>
</dbReference>
<proteinExistence type="inferred from homology"/>
<evidence type="ECO:0000313" key="7">
    <source>
        <dbReference type="Proteomes" id="UP000444401"/>
    </source>
</evidence>
<comment type="catalytic activity">
    <reaction evidence="3">
        <text>adenylyl-molybdopterin + molybdate = Mo-molybdopterin + AMP + H(+)</text>
        <dbReference type="Rhea" id="RHEA:35047"/>
        <dbReference type="ChEBI" id="CHEBI:15378"/>
        <dbReference type="ChEBI" id="CHEBI:36264"/>
        <dbReference type="ChEBI" id="CHEBI:62727"/>
        <dbReference type="ChEBI" id="CHEBI:71302"/>
        <dbReference type="ChEBI" id="CHEBI:456215"/>
        <dbReference type="EC" id="2.10.1.1"/>
    </reaction>
</comment>